<evidence type="ECO:0000313" key="1">
    <source>
        <dbReference type="EMBL" id="MFC4471751.1"/>
    </source>
</evidence>
<proteinExistence type="predicted"/>
<comment type="caution">
    <text evidence="1">The sequence shown here is derived from an EMBL/GenBank/DDBJ whole genome shotgun (WGS) entry which is preliminary data.</text>
</comment>
<dbReference type="RefSeq" id="WP_386354348.1">
    <property type="nucleotide sequence ID" value="NZ_JBHSFG010000095.1"/>
</dbReference>
<reference evidence="2" key="1">
    <citation type="journal article" date="2019" name="Int. J. Syst. Evol. Microbiol.">
        <title>The Global Catalogue of Microorganisms (GCM) 10K type strain sequencing project: providing services to taxonomists for standard genome sequencing and annotation.</title>
        <authorList>
            <consortium name="The Broad Institute Genomics Platform"/>
            <consortium name="The Broad Institute Genome Sequencing Center for Infectious Disease"/>
            <person name="Wu L."/>
            <person name="Ma J."/>
        </authorList>
    </citation>
    <scope>NUCLEOTIDE SEQUENCE [LARGE SCALE GENOMIC DNA]</scope>
    <source>
        <strain evidence="2">DT43</strain>
    </source>
</reference>
<keyword evidence="2" id="KW-1185">Reference proteome</keyword>
<dbReference type="EMBL" id="JBHSFG010000095">
    <property type="protein sequence ID" value="MFC4471751.1"/>
    <property type="molecule type" value="Genomic_DNA"/>
</dbReference>
<gene>
    <name evidence="1" type="ORF">ACFPH6_45940</name>
</gene>
<organism evidence="1 2">
    <name type="scientific">Streptomyces xiangluensis</name>
    <dbReference type="NCBI Taxonomy" id="2665720"/>
    <lineage>
        <taxon>Bacteria</taxon>
        <taxon>Bacillati</taxon>
        <taxon>Actinomycetota</taxon>
        <taxon>Actinomycetes</taxon>
        <taxon>Kitasatosporales</taxon>
        <taxon>Streptomycetaceae</taxon>
        <taxon>Streptomyces</taxon>
    </lineage>
</organism>
<accession>A0ABV8Z8T9</accession>
<dbReference type="Proteomes" id="UP001596012">
    <property type="component" value="Unassembled WGS sequence"/>
</dbReference>
<evidence type="ECO:0000313" key="2">
    <source>
        <dbReference type="Proteomes" id="UP001596012"/>
    </source>
</evidence>
<protein>
    <submittedName>
        <fullName evidence="1">Uncharacterized protein</fullName>
    </submittedName>
</protein>
<name>A0ABV8Z8T9_9ACTN</name>
<sequence>MHRTLSLALAATAVAVTAIPGVSVAKTPDTVRWGPCPEKAALPFLGTEQE</sequence>